<dbReference type="Proteomes" id="UP001227230">
    <property type="component" value="Chromosome 9"/>
</dbReference>
<organism evidence="1 2">
    <name type="scientific">Vitis vinifera</name>
    <name type="common">Grape</name>
    <dbReference type="NCBI Taxonomy" id="29760"/>
    <lineage>
        <taxon>Eukaryota</taxon>
        <taxon>Viridiplantae</taxon>
        <taxon>Streptophyta</taxon>
        <taxon>Embryophyta</taxon>
        <taxon>Tracheophyta</taxon>
        <taxon>Spermatophyta</taxon>
        <taxon>Magnoliopsida</taxon>
        <taxon>eudicotyledons</taxon>
        <taxon>Gunneridae</taxon>
        <taxon>Pentapetalae</taxon>
        <taxon>rosids</taxon>
        <taxon>Vitales</taxon>
        <taxon>Vitaceae</taxon>
        <taxon>Viteae</taxon>
        <taxon>Vitis</taxon>
    </lineage>
</organism>
<proteinExistence type="predicted"/>
<dbReference type="EMBL" id="CP126656">
    <property type="protein sequence ID" value="WJZ94914.1"/>
    <property type="molecule type" value="Genomic_DNA"/>
</dbReference>
<sequence length="66" mass="7445">MVHGGSIGIGTFAIQIAKYRGARVFVTAGLPSLFYLISWHQFLVFTCFRPFFTTENEEKLAVCKDL</sequence>
<protein>
    <submittedName>
        <fullName evidence="1">Uncharacterized protein</fullName>
    </submittedName>
</protein>
<evidence type="ECO:0000313" key="1">
    <source>
        <dbReference type="EMBL" id="WJZ94914.1"/>
    </source>
</evidence>
<reference evidence="1 2" key="1">
    <citation type="journal article" date="2023" name="Hortic Res">
        <title>The complete reference genome for grapevine (Vitis vinifera L.) genetics and breeding.</title>
        <authorList>
            <person name="Shi X."/>
            <person name="Cao S."/>
            <person name="Wang X."/>
            <person name="Huang S."/>
            <person name="Wang Y."/>
            <person name="Liu Z."/>
            <person name="Liu W."/>
            <person name="Leng X."/>
            <person name="Peng Y."/>
            <person name="Wang N."/>
            <person name="Wang Y."/>
            <person name="Ma Z."/>
            <person name="Xu X."/>
            <person name="Zhang F."/>
            <person name="Xue H."/>
            <person name="Zhong H."/>
            <person name="Wang Y."/>
            <person name="Zhang K."/>
            <person name="Velt A."/>
            <person name="Avia K."/>
            <person name="Holtgrawe D."/>
            <person name="Grimplet J."/>
            <person name="Matus J.T."/>
            <person name="Ware D."/>
            <person name="Wu X."/>
            <person name="Wang H."/>
            <person name="Liu C."/>
            <person name="Fang Y."/>
            <person name="Rustenholz C."/>
            <person name="Cheng Z."/>
            <person name="Xiao H."/>
            <person name="Zhou Y."/>
        </authorList>
    </citation>
    <scope>NUCLEOTIDE SEQUENCE [LARGE SCALE GENOMIC DNA]</scope>
    <source>
        <strain evidence="2">cv. Pinot noir / PN40024</strain>
        <tissue evidence="1">Leaf</tissue>
    </source>
</reference>
<name>A0ABY9CK43_VITVI</name>
<accession>A0ABY9CK43</accession>
<gene>
    <name evidence="1" type="ORF">VitviT2T_013727</name>
</gene>
<dbReference type="SUPFAM" id="SSF51735">
    <property type="entry name" value="NAD(P)-binding Rossmann-fold domains"/>
    <property type="match status" value="1"/>
</dbReference>
<keyword evidence="2" id="KW-1185">Reference proteome</keyword>
<dbReference type="InterPro" id="IPR036291">
    <property type="entry name" value="NAD(P)-bd_dom_sf"/>
</dbReference>
<evidence type="ECO:0000313" key="2">
    <source>
        <dbReference type="Proteomes" id="UP001227230"/>
    </source>
</evidence>
<dbReference type="Gene3D" id="3.40.50.720">
    <property type="entry name" value="NAD(P)-binding Rossmann-like Domain"/>
    <property type="match status" value="1"/>
</dbReference>